<dbReference type="AlphaFoldDB" id="A0A7K0DPS7"/>
<dbReference type="Gene3D" id="2.120.10.30">
    <property type="entry name" value="TolB, C-terminal domain"/>
    <property type="match status" value="1"/>
</dbReference>
<feature type="chain" id="PRO_5029836353" evidence="1">
    <location>
        <begin position="34"/>
        <end position="623"/>
    </location>
</feature>
<dbReference type="InterPro" id="IPR011042">
    <property type="entry name" value="6-blade_b-propeller_TolB-like"/>
</dbReference>
<evidence type="ECO:0000313" key="3">
    <source>
        <dbReference type="Proteomes" id="UP000431401"/>
    </source>
</evidence>
<evidence type="ECO:0000313" key="2">
    <source>
        <dbReference type="EMBL" id="MQY27701.1"/>
    </source>
</evidence>
<reference evidence="2 3" key="1">
    <citation type="submission" date="2019-10" db="EMBL/GenBank/DDBJ databases">
        <title>Nocardia macrotermitis sp. nov. and Nocardia aurantia sp. nov., isolated from the gut of fungus growing-termite Macrotermes natalensis.</title>
        <authorList>
            <person name="Benndorf R."/>
            <person name="Schwitalla J."/>
            <person name="Martin K."/>
            <person name="De Beer W."/>
            <person name="Kaster A.-K."/>
            <person name="Vollmers J."/>
            <person name="Poulsen M."/>
            <person name="Beemelmanns C."/>
        </authorList>
    </citation>
    <scope>NUCLEOTIDE SEQUENCE [LARGE SCALE GENOMIC DNA]</scope>
    <source>
        <strain evidence="2 3">RB56</strain>
    </source>
</reference>
<gene>
    <name evidence="2" type="ORF">NRB56_32840</name>
</gene>
<comment type="caution">
    <text evidence="2">The sequence shown here is derived from an EMBL/GenBank/DDBJ whole genome shotgun (WGS) entry which is preliminary data.</text>
</comment>
<organism evidence="2 3">
    <name type="scientific">Nocardia aurantia</name>
    <dbReference type="NCBI Taxonomy" id="2585199"/>
    <lineage>
        <taxon>Bacteria</taxon>
        <taxon>Bacillati</taxon>
        <taxon>Actinomycetota</taxon>
        <taxon>Actinomycetes</taxon>
        <taxon>Mycobacteriales</taxon>
        <taxon>Nocardiaceae</taxon>
        <taxon>Nocardia</taxon>
    </lineage>
</organism>
<sequence length="623" mass="65596">MRHGNFARVISALAAVALLAAGCGGGDTPAAHAPDPGRVTVTELPVPPTAPTAAAGSCTAQVNPHRTGCVDPGWGAIGSPGTYWGTGRATLLGVTFAGAPAAPDPASVYQGPQVLLVRTDGTLFPNGDPWKCLTCGVPAANRLGVTDTAFTYPLNGFHDGKRALAGTSILDCGDYQVFDDRCTPERLHIYPIRWNVTPDGSGPGGEIRELRMNPDDVHIGWNHMILDNGRYDEQAYMGRLVFDPAPAAGEPRAPRYDLTAVTTLFSAAPEYQPYQVVPGHPDQLRWNSAGMIGEFRGWSADGREALGIQSYLSASVDAWATDNTTGRSRPLTDHAEYTDPMAVSPDGEWTVALQVNGSDRLHFLSALPGVPPLIDQLGATGYVSGIRNNGQRRFFAPWLVDRDGKRARQINADGDPNWNAAADPAWLADGTGVVYAENLVTAPACGAPNPLPCPASGEPGGRHSRVMLARFDGLAPKSVTPVAPVPDSVDWGTPYHPGDPMPVRPQLPAGIYTLPGKAHGSARAEIAEDAAGVSMSVSYTDFSDDGATVVDGTESIRRPRSLLGGITLQENLTVSGAHTGTKVTSEPAGFTLAPTVLENNFQATGTLTTTLDGRTYTQPQNGM</sequence>
<feature type="signal peptide" evidence="1">
    <location>
        <begin position="1"/>
        <end position="33"/>
    </location>
</feature>
<dbReference type="EMBL" id="WEGI01000006">
    <property type="protein sequence ID" value="MQY27701.1"/>
    <property type="molecule type" value="Genomic_DNA"/>
</dbReference>
<accession>A0A7K0DPS7</accession>
<dbReference type="Proteomes" id="UP000431401">
    <property type="component" value="Unassembled WGS sequence"/>
</dbReference>
<proteinExistence type="predicted"/>
<evidence type="ECO:0000256" key="1">
    <source>
        <dbReference type="SAM" id="SignalP"/>
    </source>
</evidence>
<dbReference type="PROSITE" id="PS51257">
    <property type="entry name" value="PROKAR_LIPOPROTEIN"/>
    <property type="match status" value="1"/>
</dbReference>
<keyword evidence="1" id="KW-0732">Signal</keyword>
<dbReference type="RefSeq" id="WP_194290878.1">
    <property type="nucleotide sequence ID" value="NZ_WEGI01000006.1"/>
</dbReference>
<dbReference type="SUPFAM" id="SSF69304">
    <property type="entry name" value="Tricorn protease N-terminal domain"/>
    <property type="match status" value="1"/>
</dbReference>
<protein>
    <submittedName>
        <fullName evidence="2">Uncharacterized protein</fullName>
    </submittedName>
</protein>
<name>A0A7K0DPS7_9NOCA</name>
<keyword evidence="3" id="KW-1185">Reference proteome</keyword>